<proteinExistence type="predicted"/>
<dbReference type="RefSeq" id="WP_090218026.1">
    <property type="nucleotide sequence ID" value="NZ_FMWG01000004.1"/>
</dbReference>
<dbReference type="Proteomes" id="UP000198767">
    <property type="component" value="Unassembled WGS sequence"/>
</dbReference>
<keyword evidence="2" id="KW-1185">Reference proteome</keyword>
<protein>
    <submittedName>
        <fullName evidence="1">Uncharacterized protein</fullName>
    </submittedName>
</protein>
<evidence type="ECO:0000313" key="2">
    <source>
        <dbReference type="Proteomes" id="UP000198767"/>
    </source>
</evidence>
<gene>
    <name evidence="1" type="ORF">SAMN04488118_104255</name>
</gene>
<evidence type="ECO:0000313" key="1">
    <source>
        <dbReference type="EMBL" id="SCZ61557.1"/>
    </source>
</evidence>
<dbReference type="EMBL" id="FMWG01000004">
    <property type="protein sequence ID" value="SCZ61557.1"/>
    <property type="molecule type" value="Genomic_DNA"/>
</dbReference>
<accession>A0A1G5QIJ0</accession>
<name>A0A1G5QIJ0_9RHOB</name>
<dbReference type="OrthoDB" id="4891072at2"/>
<sequence length="568" mass="63785">MTLADMQTTKVPLRDPAQVMRLARLGSLHQSRLSFMRILVRRMAREGWTFDRPVFDINDSGVGQAVLSAHGPERTYSLVAFAHDLPAEKRSDRVIAEAWDCTFTLFDGVPTSEDIERLSKNVPLQEAGRVTGAELSVSRANRSVRLWEHVVSSLADGQQPDQDKIDAVGYLMRTTAVYGSGKLGAADREMIADRPEFATPFQVEMLSVFLTRAFVRDLVQHMANTRAASMGKTAATLDPGVARTMGIGNSTGLGMAPFLLNHPVLFSNWITARETAIARVRSVETATAREVATFKELFARSVQSVETWHSEHPIQLEKLARLRADLKKLSSHLPSVDLTLDTPWDPVFLWAQDNLGLDAQEWLASLLLEPYGHLVDDLADNMAADNTPTFRIAGAMTLGGLRDILKDAYGWALDTDWQEPDNKARAWYVSEEKLEPRLGERFEEPIEDYEQPLAPGLDAAILNQAMAHWPMNTSVAEFLLRHPEHRHIIRRAQIVGRAPFAEIRDNTISKDVLPIDMLRCKLAFFGAIHFDPRSDRWVRICMYANAPFPDEIQSRDADFWIYPEGSEV</sequence>
<dbReference type="AlphaFoldDB" id="A0A1G5QIJ0"/>
<organism evidence="1 2">
    <name type="scientific">Epibacterium ulvae</name>
    <dbReference type="NCBI Taxonomy" id="1156985"/>
    <lineage>
        <taxon>Bacteria</taxon>
        <taxon>Pseudomonadati</taxon>
        <taxon>Pseudomonadota</taxon>
        <taxon>Alphaproteobacteria</taxon>
        <taxon>Rhodobacterales</taxon>
        <taxon>Roseobacteraceae</taxon>
        <taxon>Epibacterium</taxon>
    </lineage>
</organism>
<reference evidence="1 2" key="1">
    <citation type="submission" date="2016-10" db="EMBL/GenBank/DDBJ databases">
        <authorList>
            <person name="de Groot N.N."/>
        </authorList>
    </citation>
    <scope>NUCLEOTIDE SEQUENCE [LARGE SCALE GENOMIC DNA]</scope>
    <source>
        <strain evidence="1 2">U95</strain>
    </source>
</reference>
<dbReference type="STRING" id="1156985.SAMN04488118_104255"/>